<evidence type="ECO:0000313" key="4">
    <source>
        <dbReference type="EMBL" id="KAF1961295.1"/>
    </source>
</evidence>
<dbReference type="EMBL" id="ML976981">
    <property type="protein sequence ID" value="KAF1961295.1"/>
    <property type="molecule type" value="Genomic_DNA"/>
</dbReference>
<evidence type="ECO:0000313" key="5">
    <source>
        <dbReference type="Proteomes" id="UP000800035"/>
    </source>
</evidence>
<comment type="similarity">
    <text evidence="1">Belongs to the AIM32 family.</text>
</comment>
<dbReference type="Pfam" id="PF06999">
    <property type="entry name" value="Suc_Fer-like"/>
    <property type="match status" value="1"/>
</dbReference>
<dbReference type="OrthoDB" id="10253744at2759"/>
<dbReference type="PANTHER" id="PTHR31902:SF7">
    <property type="entry name" value="ALTERED INHERITANCE OF MITOCHONDRIA PROTEIN 32"/>
    <property type="match status" value="1"/>
</dbReference>
<feature type="region of interest" description="Disordered" evidence="3">
    <location>
        <begin position="1"/>
        <end position="39"/>
    </location>
</feature>
<organism evidence="4 5">
    <name type="scientific">Byssothecium circinans</name>
    <dbReference type="NCBI Taxonomy" id="147558"/>
    <lineage>
        <taxon>Eukaryota</taxon>
        <taxon>Fungi</taxon>
        <taxon>Dikarya</taxon>
        <taxon>Ascomycota</taxon>
        <taxon>Pezizomycotina</taxon>
        <taxon>Dothideomycetes</taxon>
        <taxon>Pleosporomycetidae</taxon>
        <taxon>Pleosporales</taxon>
        <taxon>Massarineae</taxon>
        <taxon>Massarinaceae</taxon>
        <taxon>Byssothecium</taxon>
    </lineage>
</organism>
<gene>
    <name evidence="4" type="ORF">CC80DRAFT_383167</name>
</gene>
<evidence type="ECO:0000256" key="2">
    <source>
        <dbReference type="ARBA" id="ARBA00040895"/>
    </source>
</evidence>
<accession>A0A6A5U8T8</accession>
<keyword evidence="5" id="KW-1185">Reference proteome</keyword>
<proteinExistence type="inferred from homology"/>
<dbReference type="InterPro" id="IPR009737">
    <property type="entry name" value="Aim32/Apd1-like"/>
</dbReference>
<feature type="non-terminal residue" evidence="4">
    <location>
        <position position="221"/>
    </location>
</feature>
<dbReference type="Proteomes" id="UP000800035">
    <property type="component" value="Unassembled WGS sequence"/>
</dbReference>
<evidence type="ECO:0000256" key="1">
    <source>
        <dbReference type="ARBA" id="ARBA00038208"/>
    </source>
</evidence>
<evidence type="ECO:0000256" key="3">
    <source>
        <dbReference type="SAM" id="MobiDB-lite"/>
    </source>
</evidence>
<dbReference type="PANTHER" id="PTHR31902">
    <property type="entry name" value="ACTIN PATCHES DISTAL PROTEIN 1"/>
    <property type="match status" value="1"/>
</dbReference>
<feature type="non-terminal residue" evidence="4">
    <location>
        <position position="1"/>
    </location>
</feature>
<name>A0A6A5U8T8_9PLEO</name>
<protein>
    <recommendedName>
        <fullName evidence="2">Altered inheritance of mitochondria protein 32</fullName>
    </recommendedName>
</protein>
<dbReference type="AlphaFoldDB" id="A0A6A5U8T8"/>
<reference evidence="4" key="1">
    <citation type="journal article" date="2020" name="Stud. Mycol.">
        <title>101 Dothideomycetes genomes: a test case for predicting lifestyles and emergence of pathogens.</title>
        <authorList>
            <person name="Haridas S."/>
            <person name="Albert R."/>
            <person name="Binder M."/>
            <person name="Bloem J."/>
            <person name="Labutti K."/>
            <person name="Salamov A."/>
            <person name="Andreopoulos B."/>
            <person name="Baker S."/>
            <person name="Barry K."/>
            <person name="Bills G."/>
            <person name="Bluhm B."/>
            <person name="Cannon C."/>
            <person name="Castanera R."/>
            <person name="Culley D."/>
            <person name="Daum C."/>
            <person name="Ezra D."/>
            <person name="Gonzalez J."/>
            <person name="Henrissat B."/>
            <person name="Kuo A."/>
            <person name="Liang C."/>
            <person name="Lipzen A."/>
            <person name="Lutzoni F."/>
            <person name="Magnuson J."/>
            <person name="Mondo S."/>
            <person name="Nolan M."/>
            <person name="Ohm R."/>
            <person name="Pangilinan J."/>
            <person name="Park H.-J."/>
            <person name="Ramirez L."/>
            <person name="Alfaro M."/>
            <person name="Sun H."/>
            <person name="Tritt A."/>
            <person name="Yoshinaga Y."/>
            <person name="Zwiers L.-H."/>
            <person name="Turgeon B."/>
            <person name="Goodwin S."/>
            <person name="Spatafora J."/>
            <person name="Crous P."/>
            <person name="Grigoriev I."/>
        </authorList>
    </citation>
    <scope>NUCLEOTIDE SEQUENCE</scope>
    <source>
        <strain evidence="4">CBS 675.92</strain>
    </source>
</reference>
<sequence>SMSLTRHLRTSPYTRTLRRFTTSPPLRQTQAPSPAPIPYTPTCPSPTCACAPMPPDLDIDRKTPLLNTMTPYAEQVVLCTGKDDWSSRIEDEPGDTGDFIRGLKGIIGRGGEAFDPFTNILLTASSLPPSKKQNTTTALLFPSFARIPSLPYTRTAFSHFASAYLKPHKLHPMHAALPAAQKAKLTRDESLASTLPAAEPITRPVVLICGHAARDKRCGVL</sequence>
<feature type="compositionally biased region" description="Polar residues" evidence="3">
    <location>
        <begin position="11"/>
        <end position="30"/>
    </location>
</feature>